<dbReference type="InterPro" id="IPR029001">
    <property type="entry name" value="ITPase-like_fam"/>
</dbReference>
<dbReference type="InterPro" id="IPR003697">
    <property type="entry name" value="Maf-like"/>
</dbReference>
<dbReference type="PANTHER" id="PTHR43213:SF5">
    <property type="entry name" value="BIFUNCTIONAL DTTP_UTP PYROPHOSPHATASE_METHYLTRANSFERASE PROTEIN-RELATED"/>
    <property type="match status" value="1"/>
</dbReference>
<sequence>MTKLLLASTSPARNVLLTNAGLAFDVASPGVDEEELVAKLNPQTPQELTLLLARAKAEAVASDSLVLGCDSALFFGGEILGKPHEPEVAAARWRQMRGQWGELYSGHWLHDSQTGQGVGRVTATKVFFANLTDQQIDRYVATGEPLKVAGAFTIDGLGGAFIERIEGDYHTVVGLSLVALRELVTELGHDYLSLWR</sequence>
<evidence type="ECO:0000256" key="1">
    <source>
        <dbReference type="ARBA" id="ARBA00001968"/>
    </source>
</evidence>
<comment type="subcellular location">
    <subcellularLocation>
        <location evidence="3">Cytoplasm</location>
    </subcellularLocation>
</comment>
<dbReference type="GO" id="GO:0009117">
    <property type="term" value="P:nucleotide metabolic process"/>
    <property type="evidence" value="ECO:0007669"/>
    <property type="project" value="UniProtKB-KW"/>
</dbReference>
<evidence type="ECO:0000256" key="3">
    <source>
        <dbReference type="HAMAP-Rule" id="MF_00528"/>
    </source>
</evidence>
<name>A0A7D4QFI5_9MICO</name>
<evidence type="ECO:0000256" key="2">
    <source>
        <dbReference type="ARBA" id="ARBA00022801"/>
    </source>
</evidence>
<keyword evidence="5" id="KW-1185">Reference proteome</keyword>
<dbReference type="AlphaFoldDB" id="A0A7D4QFI5"/>
<comment type="caution">
    <text evidence="3">Lacks conserved residue(s) required for the propagation of feature annotation.</text>
</comment>
<dbReference type="GO" id="GO:0005737">
    <property type="term" value="C:cytoplasm"/>
    <property type="evidence" value="ECO:0007669"/>
    <property type="project" value="UniProtKB-SubCell"/>
</dbReference>
<comment type="similarity">
    <text evidence="3">Belongs to the Maf family.</text>
</comment>
<evidence type="ECO:0000313" key="5">
    <source>
        <dbReference type="Proteomes" id="UP000501003"/>
    </source>
</evidence>
<comment type="catalytic activity">
    <reaction evidence="3">
        <text>a 2'-deoxyribonucleoside 5'-triphosphate + H2O = a 2'-deoxyribonucleoside 5'-phosphate + diphosphate + H(+)</text>
        <dbReference type="Rhea" id="RHEA:44644"/>
        <dbReference type="ChEBI" id="CHEBI:15377"/>
        <dbReference type="ChEBI" id="CHEBI:15378"/>
        <dbReference type="ChEBI" id="CHEBI:33019"/>
        <dbReference type="ChEBI" id="CHEBI:61560"/>
        <dbReference type="ChEBI" id="CHEBI:65317"/>
        <dbReference type="EC" id="3.6.1.9"/>
    </reaction>
</comment>
<evidence type="ECO:0000313" key="4">
    <source>
        <dbReference type="EMBL" id="QKJ24868.1"/>
    </source>
</evidence>
<protein>
    <recommendedName>
        <fullName evidence="3">Nucleoside triphosphate pyrophosphatase</fullName>
        <ecNumber evidence="3">3.6.1.9</ecNumber>
    </recommendedName>
    <alternativeName>
        <fullName evidence="3">Nucleotide pyrophosphatase</fullName>
        <shortName evidence="3">Nucleotide PPase</shortName>
    </alternativeName>
</protein>
<feature type="active site" description="Proton acceptor" evidence="3">
    <location>
        <position position="70"/>
    </location>
</feature>
<dbReference type="EMBL" id="CP054056">
    <property type="protein sequence ID" value="QKJ24868.1"/>
    <property type="molecule type" value="Genomic_DNA"/>
</dbReference>
<comment type="cofactor">
    <cofactor evidence="1 3">
        <name>a divalent metal cation</name>
        <dbReference type="ChEBI" id="CHEBI:60240"/>
    </cofactor>
</comment>
<dbReference type="Gene3D" id="3.90.950.10">
    <property type="match status" value="1"/>
</dbReference>
<dbReference type="GO" id="GO:0047429">
    <property type="term" value="F:nucleoside triphosphate diphosphatase activity"/>
    <property type="evidence" value="ECO:0007669"/>
    <property type="project" value="UniProtKB-EC"/>
</dbReference>
<dbReference type="HAMAP" id="MF_00528">
    <property type="entry name" value="Maf"/>
    <property type="match status" value="1"/>
</dbReference>
<accession>A0A7D4QFI5</accession>
<dbReference type="EC" id="3.6.1.9" evidence="3"/>
<comment type="function">
    <text evidence="3">Nucleoside triphosphate pyrophosphatase. May have a dual role in cell division arrest and in preventing the incorporation of modified nucleotides into cellular nucleic acids.</text>
</comment>
<proteinExistence type="inferred from homology"/>
<keyword evidence="3" id="KW-0546">Nucleotide metabolism</keyword>
<comment type="catalytic activity">
    <reaction evidence="3">
        <text>a ribonucleoside 5'-triphosphate + H2O = a ribonucleoside 5'-phosphate + diphosphate + H(+)</text>
        <dbReference type="Rhea" id="RHEA:23996"/>
        <dbReference type="ChEBI" id="CHEBI:15377"/>
        <dbReference type="ChEBI" id="CHEBI:15378"/>
        <dbReference type="ChEBI" id="CHEBI:33019"/>
        <dbReference type="ChEBI" id="CHEBI:58043"/>
        <dbReference type="ChEBI" id="CHEBI:61557"/>
        <dbReference type="EC" id="3.6.1.9"/>
    </reaction>
</comment>
<dbReference type="Pfam" id="PF02545">
    <property type="entry name" value="Maf"/>
    <property type="match status" value="1"/>
</dbReference>
<dbReference type="KEGG" id="aqg:HRU87_01275"/>
<keyword evidence="2 3" id="KW-0378">Hydrolase</keyword>
<reference evidence="4 5" key="1">
    <citation type="submission" date="2020-05" db="EMBL/GenBank/DDBJ databases">
        <title>Aquirufa sp. strain 15G-AUS-rot a new Aquirufa species.</title>
        <authorList>
            <person name="Pitt A."/>
            <person name="Hahn M.W."/>
        </authorList>
    </citation>
    <scope>NUCLEOTIDE SEQUENCE [LARGE SCALE GENOMIC DNA]</scope>
    <source>
        <strain evidence="4 5">15G-AUS-rot</strain>
    </source>
</reference>
<dbReference type="RefSeq" id="WP_173493165.1">
    <property type="nucleotide sequence ID" value="NZ_CP054056.1"/>
</dbReference>
<dbReference type="PIRSF" id="PIRSF006305">
    <property type="entry name" value="Maf"/>
    <property type="match status" value="1"/>
</dbReference>
<dbReference type="PANTHER" id="PTHR43213">
    <property type="entry name" value="BIFUNCTIONAL DTTP/UTP PYROPHOSPHATASE/METHYLTRANSFERASE PROTEIN-RELATED"/>
    <property type="match status" value="1"/>
</dbReference>
<dbReference type="SUPFAM" id="SSF52972">
    <property type="entry name" value="ITPase-like"/>
    <property type="match status" value="1"/>
</dbReference>
<gene>
    <name evidence="4" type="primary">maf</name>
    <name evidence="4" type="ORF">HRU87_01275</name>
</gene>
<dbReference type="CDD" id="cd00555">
    <property type="entry name" value="Maf"/>
    <property type="match status" value="1"/>
</dbReference>
<organism evidence="4 5">
    <name type="scientific">Aquiluna borgnonia</name>
    <dbReference type="NCBI Taxonomy" id="2499157"/>
    <lineage>
        <taxon>Bacteria</taxon>
        <taxon>Bacillati</taxon>
        <taxon>Actinomycetota</taxon>
        <taxon>Actinomycetes</taxon>
        <taxon>Micrococcales</taxon>
        <taxon>Microbacteriaceae</taxon>
        <taxon>Luna cluster</taxon>
        <taxon>Luna-1 subcluster</taxon>
        <taxon>Aquiluna</taxon>
    </lineage>
</organism>
<dbReference type="NCBIfam" id="TIGR00172">
    <property type="entry name" value="maf"/>
    <property type="match status" value="1"/>
</dbReference>
<dbReference type="Proteomes" id="UP000501003">
    <property type="component" value="Chromosome"/>
</dbReference>
<keyword evidence="3" id="KW-0963">Cytoplasm</keyword>